<keyword evidence="2" id="KW-1185">Reference proteome</keyword>
<dbReference type="Proteomes" id="UP001281003">
    <property type="component" value="Unassembled WGS sequence"/>
</dbReference>
<dbReference type="EMBL" id="JAUTDP010000008">
    <property type="protein sequence ID" value="KAK3397089.1"/>
    <property type="molecule type" value="Genomic_DNA"/>
</dbReference>
<sequence length="183" mass="21079">MIPVSLTLNRRRRRRRAWTRAGIGASSSFFSFLKSHPLLCLPSKPTRSTTETSSFLALYIKTRAAKKGKRKQVKDMMVSRTSEPYDDDQMKITRWKKMETRCTKRHKQARLPFRTLRLPSQRTPTNQNEHAHQRNACPSFGFALLIMMMNSRAKVRDSGTLLLLLSLSVDRLLLESSNPSPLC</sequence>
<name>A0AAE0UB50_SORBR</name>
<comment type="caution">
    <text evidence="1">The sequence shown here is derived from an EMBL/GenBank/DDBJ whole genome shotgun (WGS) entry which is preliminary data.</text>
</comment>
<proteinExistence type="predicted"/>
<reference evidence="1" key="2">
    <citation type="submission" date="2023-07" db="EMBL/GenBank/DDBJ databases">
        <authorList>
            <consortium name="Lawrence Berkeley National Laboratory"/>
            <person name="Haridas S."/>
            <person name="Hensen N."/>
            <person name="Bonometti L."/>
            <person name="Westerberg I."/>
            <person name="Brannstrom I.O."/>
            <person name="Guillou S."/>
            <person name="Cros-Aarteil S."/>
            <person name="Calhoun S."/>
            <person name="Kuo A."/>
            <person name="Mondo S."/>
            <person name="Pangilinan J."/>
            <person name="Riley R."/>
            <person name="LaButti K."/>
            <person name="Andreopoulos B."/>
            <person name="Lipzen A."/>
            <person name="Chen C."/>
            <person name="Yanf M."/>
            <person name="Daum C."/>
            <person name="Ng V."/>
            <person name="Clum A."/>
            <person name="Steindorff A."/>
            <person name="Ohm R."/>
            <person name="Martin F."/>
            <person name="Silar P."/>
            <person name="Natvig D."/>
            <person name="Lalanne C."/>
            <person name="Gautier V."/>
            <person name="Ament-velasquez S.L."/>
            <person name="Kruys A."/>
            <person name="Hutchinson M.I."/>
            <person name="Powell A.J."/>
            <person name="Barry K."/>
            <person name="Miller A.N."/>
            <person name="Grigoriev I.V."/>
            <person name="Debuchy R."/>
            <person name="Gladieux P."/>
            <person name="Thoren M.H."/>
            <person name="Johannesson H."/>
        </authorList>
    </citation>
    <scope>NUCLEOTIDE SEQUENCE</scope>
    <source>
        <strain evidence="1">FGSC 1904</strain>
    </source>
</reference>
<dbReference type="AlphaFoldDB" id="A0AAE0UB50"/>
<evidence type="ECO:0000313" key="2">
    <source>
        <dbReference type="Proteomes" id="UP001281003"/>
    </source>
</evidence>
<evidence type="ECO:0000313" key="1">
    <source>
        <dbReference type="EMBL" id="KAK3397089.1"/>
    </source>
</evidence>
<gene>
    <name evidence="1" type="ORF">B0T20DRAFT_249014</name>
</gene>
<reference evidence="1" key="1">
    <citation type="journal article" date="2023" name="Mol. Phylogenet. Evol.">
        <title>Genome-scale phylogeny and comparative genomics of the fungal order Sordariales.</title>
        <authorList>
            <person name="Hensen N."/>
            <person name="Bonometti L."/>
            <person name="Westerberg I."/>
            <person name="Brannstrom I.O."/>
            <person name="Guillou S."/>
            <person name="Cros-Aarteil S."/>
            <person name="Calhoun S."/>
            <person name="Haridas S."/>
            <person name="Kuo A."/>
            <person name="Mondo S."/>
            <person name="Pangilinan J."/>
            <person name="Riley R."/>
            <person name="LaButti K."/>
            <person name="Andreopoulos B."/>
            <person name="Lipzen A."/>
            <person name="Chen C."/>
            <person name="Yan M."/>
            <person name="Daum C."/>
            <person name="Ng V."/>
            <person name="Clum A."/>
            <person name="Steindorff A."/>
            <person name="Ohm R.A."/>
            <person name="Martin F."/>
            <person name="Silar P."/>
            <person name="Natvig D.O."/>
            <person name="Lalanne C."/>
            <person name="Gautier V."/>
            <person name="Ament-Velasquez S.L."/>
            <person name="Kruys A."/>
            <person name="Hutchinson M.I."/>
            <person name="Powell A.J."/>
            <person name="Barry K."/>
            <person name="Miller A.N."/>
            <person name="Grigoriev I.V."/>
            <person name="Debuchy R."/>
            <person name="Gladieux P."/>
            <person name="Hiltunen Thoren M."/>
            <person name="Johannesson H."/>
        </authorList>
    </citation>
    <scope>NUCLEOTIDE SEQUENCE</scope>
    <source>
        <strain evidence="1">FGSC 1904</strain>
    </source>
</reference>
<protein>
    <submittedName>
        <fullName evidence="1">Uncharacterized protein</fullName>
    </submittedName>
</protein>
<accession>A0AAE0UB50</accession>
<organism evidence="1 2">
    <name type="scientific">Sordaria brevicollis</name>
    <dbReference type="NCBI Taxonomy" id="83679"/>
    <lineage>
        <taxon>Eukaryota</taxon>
        <taxon>Fungi</taxon>
        <taxon>Dikarya</taxon>
        <taxon>Ascomycota</taxon>
        <taxon>Pezizomycotina</taxon>
        <taxon>Sordariomycetes</taxon>
        <taxon>Sordariomycetidae</taxon>
        <taxon>Sordariales</taxon>
        <taxon>Sordariaceae</taxon>
        <taxon>Sordaria</taxon>
    </lineage>
</organism>